<evidence type="ECO:0000313" key="13">
    <source>
        <dbReference type="EMBL" id="SFR86417.1"/>
    </source>
</evidence>
<organism evidence="13 14">
    <name type="scientific">Marinobacter daqiaonensis</name>
    <dbReference type="NCBI Taxonomy" id="650891"/>
    <lineage>
        <taxon>Bacteria</taxon>
        <taxon>Pseudomonadati</taxon>
        <taxon>Pseudomonadota</taxon>
        <taxon>Gammaproteobacteria</taxon>
        <taxon>Pseudomonadales</taxon>
        <taxon>Marinobacteraceae</taxon>
        <taxon>Marinobacter</taxon>
    </lineage>
</organism>
<dbReference type="InterPro" id="IPR012902">
    <property type="entry name" value="N_methyl_site"/>
</dbReference>
<dbReference type="SUPFAM" id="SSF54523">
    <property type="entry name" value="Pili subunits"/>
    <property type="match status" value="1"/>
</dbReference>
<dbReference type="NCBIfam" id="TIGR02532">
    <property type="entry name" value="IV_pilin_GFxxxE"/>
    <property type="match status" value="1"/>
</dbReference>
<dbReference type="InterPro" id="IPR045584">
    <property type="entry name" value="Pilin-like"/>
</dbReference>
<dbReference type="Proteomes" id="UP000198644">
    <property type="component" value="Unassembled WGS sequence"/>
</dbReference>
<reference evidence="14" key="1">
    <citation type="submission" date="2016-10" db="EMBL/GenBank/DDBJ databases">
        <authorList>
            <person name="Varghese N."/>
            <person name="Submissions S."/>
        </authorList>
    </citation>
    <scope>NUCLEOTIDE SEQUENCE [LARGE SCALE GENOMIC DNA]</scope>
    <source>
        <strain evidence="14">CGMCC 1.9167</strain>
    </source>
</reference>
<dbReference type="STRING" id="650891.SAMN05216203_3556"/>
<evidence type="ECO:0000256" key="2">
    <source>
        <dbReference type="ARBA" id="ARBA00021549"/>
    </source>
</evidence>
<evidence type="ECO:0000256" key="3">
    <source>
        <dbReference type="ARBA" id="ARBA00022475"/>
    </source>
</evidence>
<evidence type="ECO:0000256" key="7">
    <source>
        <dbReference type="ARBA" id="ARBA00022989"/>
    </source>
</evidence>
<comment type="subcellular location">
    <subcellularLocation>
        <location evidence="1">Cell inner membrane</location>
        <topology evidence="1">Single-pass membrane protein</topology>
    </subcellularLocation>
</comment>
<feature type="domain" description="General secretion pathway GspH" evidence="12">
    <location>
        <begin position="45"/>
        <end position="139"/>
    </location>
</feature>
<evidence type="ECO:0000256" key="11">
    <source>
        <dbReference type="SAM" id="Phobius"/>
    </source>
</evidence>
<protein>
    <recommendedName>
        <fullName evidence="2">Type II secretion system protein H</fullName>
    </recommendedName>
    <alternativeName>
        <fullName evidence="10">General secretion pathway protein H</fullName>
    </alternativeName>
</protein>
<keyword evidence="7 11" id="KW-1133">Transmembrane helix</keyword>
<evidence type="ECO:0000256" key="1">
    <source>
        <dbReference type="ARBA" id="ARBA00004377"/>
    </source>
</evidence>
<evidence type="ECO:0000256" key="8">
    <source>
        <dbReference type="ARBA" id="ARBA00023136"/>
    </source>
</evidence>
<evidence type="ECO:0000256" key="4">
    <source>
        <dbReference type="ARBA" id="ARBA00022481"/>
    </source>
</evidence>
<dbReference type="PROSITE" id="PS00409">
    <property type="entry name" value="PROKAR_NTER_METHYL"/>
    <property type="match status" value="1"/>
</dbReference>
<dbReference type="GO" id="GO:0005886">
    <property type="term" value="C:plasma membrane"/>
    <property type="evidence" value="ECO:0007669"/>
    <property type="project" value="UniProtKB-SubCell"/>
</dbReference>
<dbReference type="GO" id="GO:0015627">
    <property type="term" value="C:type II protein secretion system complex"/>
    <property type="evidence" value="ECO:0007669"/>
    <property type="project" value="InterPro"/>
</dbReference>
<evidence type="ECO:0000256" key="10">
    <source>
        <dbReference type="ARBA" id="ARBA00030775"/>
    </source>
</evidence>
<keyword evidence="6 11" id="KW-0812">Transmembrane</keyword>
<dbReference type="Gene3D" id="3.30.700.10">
    <property type="entry name" value="Glycoprotein, Type 4 Pilin"/>
    <property type="match status" value="1"/>
</dbReference>
<dbReference type="InterPro" id="IPR022346">
    <property type="entry name" value="T2SS_GspH"/>
</dbReference>
<keyword evidence="3" id="KW-1003">Cell membrane</keyword>
<proteinExistence type="inferred from homology"/>
<evidence type="ECO:0000259" key="12">
    <source>
        <dbReference type="Pfam" id="PF12019"/>
    </source>
</evidence>
<dbReference type="PANTHER" id="PTHR30093">
    <property type="entry name" value="GENERAL SECRETION PATHWAY PROTEIN G"/>
    <property type="match status" value="1"/>
</dbReference>
<gene>
    <name evidence="13" type="ORF">SAMN05216203_3556</name>
</gene>
<feature type="transmembrane region" description="Helical" evidence="11">
    <location>
        <begin position="12"/>
        <end position="33"/>
    </location>
</feature>
<dbReference type="Pfam" id="PF07963">
    <property type="entry name" value="N_methyl"/>
    <property type="match status" value="1"/>
</dbReference>
<evidence type="ECO:0000256" key="9">
    <source>
        <dbReference type="ARBA" id="ARBA00025772"/>
    </source>
</evidence>
<keyword evidence="4" id="KW-0488">Methylation</keyword>
<dbReference type="PANTHER" id="PTHR30093:SF41">
    <property type="entry name" value="TYPE II SECRETION SYSTEM PROTEIN H"/>
    <property type="match status" value="1"/>
</dbReference>
<keyword evidence="14" id="KW-1185">Reference proteome</keyword>
<dbReference type="GO" id="GO:0015628">
    <property type="term" value="P:protein secretion by the type II secretion system"/>
    <property type="evidence" value="ECO:0007669"/>
    <property type="project" value="InterPro"/>
</dbReference>
<accession>A0A1I6K5E8</accession>
<dbReference type="AlphaFoldDB" id="A0A1I6K5E8"/>
<sequence length="149" mass="15266">MSVVDKQSGFTLIELVVVVALIAIVAGVAIPQFSQLVENQRVVSATNSSVGLLSFARNEAIRRGQTVTVTSAGNTMTATLADGTVVRQNEPAEGNLTISAGQVRYRANGLTTMALGGQVRFDICAGSGPGQQVTVGAGGRSSSTDINCP</sequence>
<evidence type="ECO:0000313" key="14">
    <source>
        <dbReference type="Proteomes" id="UP000198644"/>
    </source>
</evidence>
<evidence type="ECO:0000256" key="5">
    <source>
        <dbReference type="ARBA" id="ARBA00022519"/>
    </source>
</evidence>
<dbReference type="RefSeq" id="WP_167812689.1">
    <property type="nucleotide sequence ID" value="NZ_FOYW01000004.1"/>
</dbReference>
<evidence type="ECO:0000256" key="6">
    <source>
        <dbReference type="ARBA" id="ARBA00022692"/>
    </source>
</evidence>
<dbReference type="EMBL" id="FOYW01000004">
    <property type="protein sequence ID" value="SFR86417.1"/>
    <property type="molecule type" value="Genomic_DNA"/>
</dbReference>
<dbReference type="Pfam" id="PF12019">
    <property type="entry name" value="GspH"/>
    <property type="match status" value="1"/>
</dbReference>
<name>A0A1I6K5E8_9GAMM</name>
<keyword evidence="5" id="KW-0997">Cell inner membrane</keyword>
<comment type="similarity">
    <text evidence="9">Belongs to the GSP H family.</text>
</comment>
<keyword evidence="8 11" id="KW-0472">Membrane</keyword>